<dbReference type="EMBL" id="JAIS01000095">
    <property type="protein sequence ID" value="KLD99691.1"/>
    <property type="molecule type" value="Genomic_DNA"/>
</dbReference>
<gene>
    <name evidence="7" type="ORF">AF76_11505</name>
</gene>
<dbReference type="AlphaFoldDB" id="A0A837J363"/>
<reference evidence="7 8" key="1">
    <citation type="submission" date="2014-01" db="EMBL/GenBank/DDBJ databases">
        <title>Development of a Comparative Genomic Fingerprinting Assay for High Resolution Genotyping of Arcobacter butzleri.</title>
        <authorList>
            <person name="Webb A.L."/>
            <person name="Inglis G.D."/>
            <person name="Kruczkiewicz P."/>
            <person name="Selinger L.B."/>
            <person name="Taboada E.N."/>
        </authorList>
    </citation>
    <scope>NUCLEOTIDE SEQUENCE [LARGE SCALE GENOMIC DNA]</scope>
    <source>
        <strain evidence="7 8">L351</strain>
    </source>
</reference>
<dbReference type="SUPFAM" id="SSF69593">
    <property type="entry name" value="Glycerol-3-phosphate (1)-acyltransferase"/>
    <property type="match status" value="1"/>
</dbReference>
<dbReference type="PANTHER" id="PTHR37323">
    <property type="entry name" value="GCN5-RELATED N-ACETYLTRANSFERASE"/>
    <property type="match status" value="1"/>
</dbReference>
<dbReference type="InterPro" id="IPR002123">
    <property type="entry name" value="Plipid/glycerol_acylTrfase"/>
</dbReference>
<evidence type="ECO:0000313" key="7">
    <source>
        <dbReference type="EMBL" id="KLD99691.1"/>
    </source>
</evidence>
<protein>
    <submittedName>
        <fullName evidence="7">Acyltransferase</fullName>
    </submittedName>
</protein>
<dbReference type="CDD" id="cd07986">
    <property type="entry name" value="LPLAT_ACT14924-like"/>
    <property type="match status" value="1"/>
</dbReference>
<dbReference type="SUPFAM" id="SSF55729">
    <property type="entry name" value="Acyl-CoA N-acyltransferases (Nat)"/>
    <property type="match status" value="1"/>
</dbReference>
<dbReference type="GO" id="GO:0006629">
    <property type="term" value="P:lipid metabolic process"/>
    <property type="evidence" value="ECO:0007669"/>
    <property type="project" value="UniProtKB-KW"/>
</dbReference>
<evidence type="ECO:0000256" key="4">
    <source>
        <dbReference type="ARBA" id="ARBA00023098"/>
    </source>
</evidence>
<feature type="domain" description="Phospholipid/glycerol acyltransferase" evidence="6">
    <location>
        <begin position="82"/>
        <end position="199"/>
    </location>
</feature>
<keyword evidence="5 7" id="KW-0012">Acyltransferase</keyword>
<dbReference type="SMART" id="SM00563">
    <property type="entry name" value="PlsC"/>
    <property type="match status" value="1"/>
</dbReference>
<evidence type="ECO:0000256" key="3">
    <source>
        <dbReference type="ARBA" id="ARBA00022679"/>
    </source>
</evidence>
<dbReference type="InterPro" id="IPR052351">
    <property type="entry name" value="Ornithine_N-alpha-AT"/>
</dbReference>
<name>A0A837J363_9BACT</name>
<evidence type="ECO:0000256" key="5">
    <source>
        <dbReference type="ARBA" id="ARBA00023315"/>
    </source>
</evidence>
<dbReference type="RefSeq" id="WP_014468187.1">
    <property type="nucleotide sequence ID" value="NZ_JAIS01000095.1"/>
</dbReference>
<dbReference type="InterPro" id="IPR016181">
    <property type="entry name" value="Acyl_CoA_acyltransferase"/>
</dbReference>
<organism evidence="7 8">
    <name type="scientific">Aliarcobacter butzleri L351</name>
    <dbReference type="NCBI Taxonomy" id="1447259"/>
    <lineage>
        <taxon>Bacteria</taxon>
        <taxon>Pseudomonadati</taxon>
        <taxon>Campylobacterota</taxon>
        <taxon>Epsilonproteobacteria</taxon>
        <taxon>Campylobacterales</taxon>
        <taxon>Arcobacteraceae</taxon>
        <taxon>Aliarcobacter</taxon>
    </lineage>
</organism>
<keyword evidence="3 7" id="KW-0808">Transferase</keyword>
<keyword evidence="4" id="KW-0443">Lipid metabolism</keyword>
<dbReference type="Pfam" id="PF19576">
    <property type="entry name" value="Acyltransf_2"/>
    <property type="match status" value="1"/>
</dbReference>
<dbReference type="Proteomes" id="UP000035526">
    <property type="component" value="Unassembled WGS sequence"/>
</dbReference>
<comment type="caution">
    <text evidence="7">The sequence shown here is derived from an EMBL/GenBank/DDBJ whole genome shotgun (WGS) entry which is preliminary data.</text>
</comment>
<keyword evidence="2" id="KW-0444">Lipid biosynthesis</keyword>
<comment type="pathway">
    <text evidence="1">Lipid metabolism.</text>
</comment>
<dbReference type="Pfam" id="PF13444">
    <property type="entry name" value="Acetyltransf_5"/>
    <property type="match status" value="1"/>
</dbReference>
<proteinExistence type="predicted"/>
<dbReference type="InterPro" id="IPR045746">
    <property type="entry name" value="ACT14924-like_Acyltransf_dom"/>
</dbReference>
<evidence type="ECO:0000259" key="6">
    <source>
        <dbReference type="SMART" id="SM00563"/>
    </source>
</evidence>
<evidence type="ECO:0000256" key="2">
    <source>
        <dbReference type="ARBA" id="ARBA00022516"/>
    </source>
</evidence>
<evidence type="ECO:0000313" key="8">
    <source>
        <dbReference type="Proteomes" id="UP000035526"/>
    </source>
</evidence>
<evidence type="ECO:0000256" key="1">
    <source>
        <dbReference type="ARBA" id="ARBA00005189"/>
    </source>
</evidence>
<dbReference type="GO" id="GO:0016746">
    <property type="term" value="F:acyltransferase activity"/>
    <property type="evidence" value="ECO:0007669"/>
    <property type="project" value="UniProtKB-KW"/>
</dbReference>
<dbReference type="PANTHER" id="PTHR37323:SF1">
    <property type="entry name" value="L-ORNITHINE N(ALPHA)-ACYLTRANSFERASE"/>
    <property type="match status" value="1"/>
</dbReference>
<accession>A0A837J363</accession>
<sequence>MIDIQKEIEKKFPKIKEKENVLKKSLLKIAKKIVHEDSINQFLSQNSHLKGFDFVDAVLDYFDFDYTVSSNDLQNIPSTGKVIIIANHPLGGLDALCLLKLVGQIRKDVKILANDFLVGFEALHSLMIPLDNFKDRQSKESIKKIYEALKNEEAIIIFPAGEVSRATPKGVKDPAWNKGFLNFAKNSNSAILPIFLDAKNSKTFYTISLINKTFSTLLLSNEMFNKKSKNINIKIGQIIPSENITPKGLNKDFLVNLYKKHLYALKKGKKSFFQTQSAIAHPVSKIDLYNELKKSPLLGQTNDGKKIYLYDYVEDSIVLKELGRLREISFRKVGEGVNKKRDIDKYDVYYQHIILYDKNELEIVGAYRIGNSDVIFKEFGTKGFYSNTLFQFNDEFMFYLQNSIELGRSFVQPKYWGTRALDYLWYGIGAYVKANPNIKYMFGPVSISGAFPAIAKDMLVFYYNYYYSSEKNLVEARTPFSYSSHIHDIKEFFTLEDKKRDFKSLKIALSNIGVNVPTLYKQYSELTLDDGVKFLDFNVDKNFGDCIDSFILVEIDKIKDSMKQRYM</sequence>